<accession>A0ABR2WBB7</accession>
<dbReference type="Gene3D" id="2.30.30.140">
    <property type="match status" value="1"/>
</dbReference>
<feature type="domain" description="PWWP" evidence="2">
    <location>
        <begin position="101"/>
        <end position="158"/>
    </location>
</feature>
<protein>
    <recommendedName>
        <fullName evidence="2">PWWP domain-containing protein</fullName>
    </recommendedName>
</protein>
<organism evidence="3 4">
    <name type="scientific">Basidiobolus ranarum</name>
    <dbReference type="NCBI Taxonomy" id="34480"/>
    <lineage>
        <taxon>Eukaryota</taxon>
        <taxon>Fungi</taxon>
        <taxon>Fungi incertae sedis</taxon>
        <taxon>Zoopagomycota</taxon>
        <taxon>Entomophthoromycotina</taxon>
        <taxon>Basidiobolomycetes</taxon>
        <taxon>Basidiobolales</taxon>
        <taxon>Basidiobolaceae</taxon>
        <taxon>Basidiobolus</taxon>
    </lineage>
</organism>
<evidence type="ECO:0000313" key="3">
    <source>
        <dbReference type="EMBL" id="KAK9729357.1"/>
    </source>
</evidence>
<keyword evidence="4" id="KW-1185">Reference proteome</keyword>
<evidence type="ECO:0000256" key="1">
    <source>
        <dbReference type="SAM" id="MobiDB-lite"/>
    </source>
</evidence>
<dbReference type="CDD" id="cd05162">
    <property type="entry name" value="PWWP"/>
    <property type="match status" value="1"/>
</dbReference>
<dbReference type="EMBL" id="JASJQH010006881">
    <property type="protein sequence ID" value="KAK9729357.1"/>
    <property type="molecule type" value="Genomic_DNA"/>
</dbReference>
<sequence length="350" mass="40153">MNMETHTLSTTLLPDATFSSEKYSENRFQPTEEKLIVKDTKEHEEKGINSPSLSDTNIKIETNHSTESNSTSRIDKQKQATRFEGREVVFVDPLDESAEYWWPAMIVPPTEIDRSMLSRKLEQDECLVRYFEDNKFSVCKDKELTLFQPGKDPFNEFSHHESFVNDPGVLIALKYLQTGELGKKFMWKLWGKDKNIPPIAAQPSTPSSDPENPPRDTTPDPQTPQQKHSREQPRSSSRKRKKVHDDSEINTGQSHSPTSANTDKGKHPSASPVLSRAPSTDSSSIVTHETAPDSKSRLRRMTPKWISKRMKTLRKEYRKIRRGVSRIAKELVVHKAGDGRITRSMRRRKR</sequence>
<evidence type="ECO:0000313" key="4">
    <source>
        <dbReference type="Proteomes" id="UP001479436"/>
    </source>
</evidence>
<gene>
    <name evidence="3" type="ORF">K7432_000326</name>
</gene>
<feature type="compositionally biased region" description="Polar residues" evidence="1">
    <location>
        <begin position="1"/>
        <end position="21"/>
    </location>
</feature>
<feature type="region of interest" description="Disordered" evidence="1">
    <location>
        <begin position="1"/>
        <end position="27"/>
    </location>
</feature>
<feature type="region of interest" description="Disordered" evidence="1">
    <location>
        <begin position="196"/>
        <end position="306"/>
    </location>
</feature>
<reference evidence="3 4" key="1">
    <citation type="submission" date="2023-04" db="EMBL/GenBank/DDBJ databases">
        <title>Genome of Basidiobolus ranarum AG-B5.</title>
        <authorList>
            <person name="Stajich J.E."/>
            <person name="Carter-House D."/>
            <person name="Gryganskyi A."/>
        </authorList>
    </citation>
    <scope>NUCLEOTIDE SEQUENCE [LARGE SCALE GENOMIC DNA]</scope>
    <source>
        <strain evidence="3 4">AG-B5</strain>
    </source>
</reference>
<proteinExistence type="predicted"/>
<feature type="compositionally biased region" description="Polar residues" evidence="1">
    <location>
        <begin position="249"/>
        <end position="262"/>
    </location>
</feature>
<dbReference type="SUPFAM" id="SSF63748">
    <property type="entry name" value="Tudor/PWWP/MBT"/>
    <property type="match status" value="1"/>
</dbReference>
<feature type="compositionally biased region" description="Basic residues" evidence="1">
    <location>
        <begin position="297"/>
        <end position="306"/>
    </location>
</feature>
<dbReference type="Proteomes" id="UP001479436">
    <property type="component" value="Unassembled WGS sequence"/>
</dbReference>
<feature type="compositionally biased region" description="Polar residues" evidence="1">
    <location>
        <begin position="277"/>
        <end position="287"/>
    </location>
</feature>
<evidence type="ECO:0000259" key="2">
    <source>
        <dbReference type="Pfam" id="PF00855"/>
    </source>
</evidence>
<comment type="caution">
    <text evidence="3">The sequence shown here is derived from an EMBL/GenBank/DDBJ whole genome shotgun (WGS) entry which is preliminary data.</text>
</comment>
<name>A0ABR2WBB7_9FUNG</name>
<dbReference type="Pfam" id="PF00855">
    <property type="entry name" value="PWWP"/>
    <property type="match status" value="1"/>
</dbReference>
<dbReference type="InterPro" id="IPR000313">
    <property type="entry name" value="PWWP_dom"/>
</dbReference>